<organism evidence="2 3">
    <name type="scientific">Paraferrimonas sedimenticola</name>
    <dbReference type="NCBI Taxonomy" id="375674"/>
    <lineage>
        <taxon>Bacteria</taxon>
        <taxon>Pseudomonadati</taxon>
        <taxon>Pseudomonadota</taxon>
        <taxon>Gammaproteobacteria</taxon>
        <taxon>Alteromonadales</taxon>
        <taxon>Ferrimonadaceae</taxon>
        <taxon>Paraferrimonas</taxon>
    </lineage>
</organism>
<reference evidence="2" key="2">
    <citation type="submission" date="2023-01" db="EMBL/GenBank/DDBJ databases">
        <title>Draft genome sequence of Paraferrimonas sedimenticola strain NBRC 101628.</title>
        <authorList>
            <person name="Sun Q."/>
            <person name="Mori K."/>
        </authorList>
    </citation>
    <scope>NUCLEOTIDE SEQUENCE</scope>
    <source>
        <strain evidence="2">NBRC 101628</strain>
    </source>
</reference>
<proteinExistence type="predicted"/>
<dbReference type="Pfam" id="PF05299">
    <property type="entry name" value="Peptidase_M61"/>
    <property type="match status" value="1"/>
</dbReference>
<dbReference type="InterPro" id="IPR024191">
    <property type="entry name" value="Peptidase_M61"/>
</dbReference>
<protein>
    <submittedName>
        <fullName evidence="2">Peptidase M61</fullName>
    </submittedName>
</protein>
<dbReference type="EMBL" id="BSNC01000001">
    <property type="protein sequence ID" value="GLP95221.1"/>
    <property type="molecule type" value="Genomic_DNA"/>
</dbReference>
<dbReference type="InterPro" id="IPR007963">
    <property type="entry name" value="Peptidase_M61_catalytic"/>
</dbReference>
<dbReference type="SMART" id="SM00228">
    <property type="entry name" value="PDZ"/>
    <property type="match status" value="1"/>
</dbReference>
<dbReference type="AlphaFoldDB" id="A0AA37RT97"/>
<gene>
    <name evidence="2" type="ORF">GCM10007895_05270</name>
</gene>
<feature type="domain" description="PDZ" evidence="1">
    <location>
        <begin position="451"/>
        <end position="535"/>
    </location>
</feature>
<dbReference type="SUPFAM" id="SSF50156">
    <property type="entry name" value="PDZ domain-like"/>
    <property type="match status" value="1"/>
</dbReference>
<evidence type="ECO:0000313" key="3">
    <source>
        <dbReference type="Proteomes" id="UP001161422"/>
    </source>
</evidence>
<dbReference type="Pfam" id="PF17899">
    <property type="entry name" value="Peptidase_M61_N"/>
    <property type="match status" value="1"/>
</dbReference>
<dbReference type="Proteomes" id="UP001161422">
    <property type="component" value="Unassembled WGS sequence"/>
</dbReference>
<dbReference type="InterPro" id="IPR027268">
    <property type="entry name" value="Peptidase_M4/M1_CTD_sf"/>
</dbReference>
<dbReference type="InterPro" id="IPR036034">
    <property type="entry name" value="PDZ_sf"/>
</dbReference>
<dbReference type="Gene3D" id="1.10.390.10">
    <property type="entry name" value="Neutral Protease Domain 2"/>
    <property type="match status" value="1"/>
</dbReference>
<dbReference type="InterPro" id="IPR001478">
    <property type="entry name" value="PDZ"/>
</dbReference>
<dbReference type="Pfam" id="PF13180">
    <property type="entry name" value="PDZ_2"/>
    <property type="match status" value="1"/>
</dbReference>
<keyword evidence="3" id="KW-1185">Reference proteome</keyword>
<evidence type="ECO:0000313" key="2">
    <source>
        <dbReference type="EMBL" id="GLP95221.1"/>
    </source>
</evidence>
<dbReference type="InterPro" id="IPR040756">
    <property type="entry name" value="Peptidase_M61_N"/>
</dbReference>
<accession>A0AA37RT97</accession>
<dbReference type="Gene3D" id="2.30.42.10">
    <property type="match status" value="1"/>
</dbReference>
<reference evidence="2" key="1">
    <citation type="journal article" date="2014" name="Int. J. Syst. Evol. Microbiol.">
        <title>Complete genome sequence of Corynebacterium casei LMG S-19264T (=DSM 44701T), isolated from a smear-ripened cheese.</title>
        <authorList>
            <consortium name="US DOE Joint Genome Institute (JGI-PGF)"/>
            <person name="Walter F."/>
            <person name="Albersmeier A."/>
            <person name="Kalinowski J."/>
            <person name="Ruckert C."/>
        </authorList>
    </citation>
    <scope>NUCLEOTIDE SEQUENCE</scope>
    <source>
        <strain evidence="2">NBRC 101628</strain>
    </source>
</reference>
<dbReference type="SUPFAM" id="SSF55486">
    <property type="entry name" value="Metalloproteases ('zincins'), catalytic domain"/>
    <property type="match status" value="1"/>
</dbReference>
<dbReference type="Gene3D" id="2.60.40.3650">
    <property type="match status" value="1"/>
</dbReference>
<comment type="caution">
    <text evidence="2">The sequence shown here is derived from an EMBL/GenBank/DDBJ whole genome shotgun (WGS) entry which is preliminary data.</text>
</comment>
<sequence length="588" mass="67114">MSFQSSAEVHYQIDLTQGTQQLARVSASFPETPAGQLTLNIPSWRTGKYTIMPVAEGIRRVSITDEQGQPLSWDRSASGEWVVNLPKATKVKVSYQLHADELGVRLRHIDDSHAFLDASGVFVYSPSYRDDSVRVQLQVPKGWQSHSGMDSGDTPHSFVAPNYDVLIDSPIETGVSQSYQWKLDGRDYELVIWGEGNYNAEQMVEDLKKLSPTATAIWDDYPYKRYVYMVHATSGARGATEHLNSTIIQRPRFRFGSREDYLAFISTASHEFIHTWNVKAYRPEALVPYDYQNEAISDLLWISEGSTSYFQRQLLLRGDIISFDEFSKDLARRIDAHLNTPGRQVQSVAEASRGQWIRRHDHFAHNHSVNIYSEGYLASLLLDFDMLKTSNLKRSYRDLHRVLYRDYSTPKSFNRNDVLKILSELQGRDYSNWWQAHIESPMQPDFFELMALAGLSLNYPRGTKDVVSADLTLKAGDRAVVDKVDREGVAWKAGLTHGDEIVAINGLKVAGGDWSKRLQDFKAGDQLTLSYFRRDRLQETQIILSSKKDKPLTLTMMDKPSKQQKAFFKAWLGLSWEEAIASNKKVFW</sequence>
<name>A0AA37RT97_9GAMM</name>
<dbReference type="PIRSF" id="PIRSF016493">
    <property type="entry name" value="Glycyl_aminpptds"/>
    <property type="match status" value="1"/>
</dbReference>
<evidence type="ECO:0000259" key="1">
    <source>
        <dbReference type="SMART" id="SM00228"/>
    </source>
</evidence>